<name>A0A1B6LLC3_9HEMI</name>
<dbReference type="EMBL" id="GEBQ01015457">
    <property type="protein sequence ID" value="JAT24520.1"/>
    <property type="molecule type" value="Transcribed_RNA"/>
</dbReference>
<organism evidence="1">
    <name type="scientific">Graphocephala atropunctata</name>
    <dbReference type="NCBI Taxonomy" id="36148"/>
    <lineage>
        <taxon>Eukaryota</taxon>
        <taxon>Metazoa</taxon>
        <taxon>Ecdysozoa</taxon>
        <taxon>Arthropoda</taxon>
        <taxon>Hexapoda</taxon>
        <taxon>Insecta</taxon>
        <taxon>Pterygota</taxon>
        <taxon>Neoptera</taxon>
        <taxon>Paraneoptera</taxon>
        <taxon>Hemiptera</taxon>
        <taxon>Auchenorrhyncha</taxon>
        <taxon>Membracoidea</taxon>
        <taxon>Cicadellidae</taxon>
        <taxon>Cicadellinae</taxon>
        <taxon>Cicadellini</taxon>
        <taxon>Graphocephala</taxon>
    </lineage>
</organism>
<evidence type="ECO:0000313" key="1">
    <source>
        <dbReference type="EMBL" id="JAT24520.1"/>
    </source>
</evidence>
<feature type="non-terminal residue" evidence="1">
    <location>
        <position position="99"/>
    </location>
</feature>
<protein>
    <submittedName>
        <fullName evidence="1">Uncharacterized protein</fullName>
    </submittedName>
</protein>
<sequence length="99" mass="11284">LRYTRSDHFTTFYKETLLEDMPFSKLDITPTKRRGRQVNLATIPLDKLYNGPPPVTQAKKKDMQDLLPYIPSVSHGFFEGLITSNTTADIGPLVEENNE</sequence>
<gene>
    <name evidence="1" type="ORF">g.50612</name>
</gene>
<dbReference type="AlphaFoldDB" id="A0A1B6LLC3"/>
<reference evidence="1" key="1">
    <citation type="submission" date="2015-11" db="EMBL/GenBank/DDBJ databases">
        <title>De novo transcriptome assembly of four potential Pierce s Disease insect vectors from Arizona vineyards.</title>
        <authorList>
            <person name="Tassone E.E."/>
        </authorList>
    </citation>
    <scope>NUCLEOTIDE SEQUENCE</scope>
</reference>
<accession>A0A1B6LLC3</accession>
<feature type="non-terminal residue" evidence="1">
    <location>
        <position position="1"/>
    </location>
</feature>
<proteinExistence type="predicted"/>